<dbReference type="InParanoid" id="A0A1S0U2Q9"/>
<gene>
    <name evidence="1" type="ORF">LOAG_04155</name>
</gene>
<name>A0A1S0U2Q9_LOALO</name>
<dbReference type="KEGG" id="loa:LOAG_04155"/>
<dbReference type="CTD" id="9941563"/>
<dbReference type="RefSeq" id="XP_003139740.1">
    <property type="nucleotide sequence ID" value="XM_003139692.1"/>
</dbReference>
<dbReference type="EMBL" id="JH712074">
    <property type="protein sequence ID" value="EFO24322.1"/>
    <property type="molecule type" value="Genomic_DNA"/>
</dbReference>
<protein>
    <submittedName>
        <fullName evidence="1">Uncharacterized protein</fullName>
    </submittedName>
</protein>
<organism evidence="1">
    <name type="scientific">Loa loa</name>
    <name type="common">Eye worm</name>
    <name type="synonym">Filaria loa</name>
    <dbReference type="NCBI Taxonomy" id="7209"/>
    <lineage>
        <taxon>Eukaryota</taxon>
        <taxon>Metazoa</taxon>
        <taxon>Ecdysozoa</taxon>
        <taxon>Nematoda</taxon>
        <taxon>Chromadorea</taxon>
        <taxon>Rhabditida</taxon>
        <taxon>Spirurina</taxon>
        <taxon>Spiruromorpha</taxon>
        <taxon>Filarioidea</taxon>
        <taxon>Onchocercidae</taxon>
        <taxon>Loa</taxon>
    </lineage>
</organism>
<reference evidence="1" key="1">
    <citation type="submission" date="2012-04" db="EMBL/GenBank/DDBJ databases">
        <title>The Genome Sequence of Loa loa.</title>
        <authorList>
            <consortium name="The Broad Institute Genome Sequencing Platform"/>
            <consortium name="Broad Institute Genome Sequencing Center for Infectious Disease"/>
            <person name="Nutman T.B."/>
            <person name="Fink D.L."/>
            <person name="Russ C."/>
            <person name="Young S."/>
            <person name="Zeng Q."/>
            <person name="Gargeya S."/>
            <person name="Alvarado L."/>
            <person name="Berlin A."/>
            <person name="Chapman S.B."/>
            <person name="Chen Z."/>
            <person name="Freedman E."/>
            <person name="Gellesch M."/>
            <person name="Goldberg J."/>
            <person name="Griggs A."/>
            <person name="Gujja S."/>
            <person name="Heilman E.R."/>
            <person name="Heiman D."/>
            <person name="Howarth C."/>
            <person name="Mehta T."/>
            <person name="Neiman D."/>
            <person name="Pearson M."/>
            <person name="Roberts A."/>
            <person name="Saif S."/>
            <person name="Shea T."/>
            <person name="Shenoy N."/>
            <person name="Sisk P."/>
            <person name="Stolte C."/>
            <person name="Sykes S."/>
            <person name="White J."/>
            <person name="Yandava C."/>
            <person name="Haas B."/>
            <person name="Henn M.R."/>
            <person name="Nusbaum C."/>
            <person name="Birren B."/>
        </authorList>
    </citation>
    <scope>NUCLEOTIDE SEQUENCE [LARGE SCALE GENOMIC DNA]</scope>
</reference>
<dbReference type="AlphaFoldDB" id="A0A1S0U2Q9"/>
<evidence type="ECO:0000313" key="1">
    <source>
        <dbReference type="EMBL" id="EFO24322.1"/>
    </source>
</evidence>
<dbReference type="GeneID" id="9941563"/>
<proteinExistence type="predicted"/>
<accession>A0A1S0U2Q9</accession>
<sequence>MEISSGYGYIPHLHDQPRNNKCNLSIYSEHYSITNIKSNKSQIHLLADILDRCPWRLNSILLGSCVCSKLAVLQNISPTGETSGRKKSPEELQRACSPLQFTTQALSSPWRLPSNNSFFNKAINVNKFCRKLRSLFDIYHSNALLNKCT</sequence>